<organism evidence="1">
    <name type="scientific">Manihot esculenta</name>
    <name type="common">Cassava</name>
    <name type="synonym">Jatropha manihot</name>
    <dbReference type="NCBI Taxonomy" id="3983"/>
    <lineage>
        <taxon>Eukaryota</taxon>
        <taxon>Viridiplantae</taxon>
        <taxon>Streptophyta</taxon>
        <taxon>Embryophyta</taxon>
        <taxon>Tracheophyta</taxon>
        <taxon>Spermatophyta</taxon>
        <taxon>Magnoliopsida</taxon>
        <taxon>eudicotyledons</taxon>
        <taxon>Gunneridae</taxon>
        <taxon>Pentapetalae</taxon>
        <taxon>rosids</taxon>
        <taxon>fabids</taxon>
        <taxon>Malpighiales</taxon>
        <taxon>Euphorbiaceae</taxon>
        <taxon>Crotonoideae</taxon>
        <taxon>Manihoteae</taxon>
        <taxon>Manihot</taxon>
    </lineage>
</organism>
<gene>
    <name evidence="1" type="ORF">MANES_S094700</name>
</gene>
<protein>
    <submittedName>
        <fullName evidence="1">Uncharacterized protein</fullName>
    </submittedName>
</protein>
<evidence type="ECO:0000313" key="1">
    <source>
        <dbReference type="EMBL" id="OAY21355.1"/>
    </source>
</evidence>
<dbReference type="EMBL" id="KV451096">
    <property type="protein sequence ID" value="OAY21355.1"/>
    <property type="molecule type" value="Genomic_DNA"/>
</dbReference>
<reference evidence="1" key="1">
    <citation type="submission" date="2016-02" db="EMBL/GenBank/DDBJ databases">
        <title>WGS assembly of Manihot esculenta.</title>
        <authorList>
            <person name="Bredeson J.V."/>
            <person name="Prochnik S.E."/>
            <person name="Lyons J.B."/>
            <person name="Schmutz J."/>
            <person name="Grimwood J."/>
            <person name="Vrebalov J."/>
            <person name="Bart R.S."/>
            <person name="Amuge T."/>
            <person name="Ferguson M.E."/>
            <person name="Green R."/>
            <person name="Putnam N."/>
            <person name="Stites J."/>
            <person name="Rounsley S."/>
            <person name="Rokhsar D.S."/>
        </authorList>
    </citation>
    <scope>NUCLEOTIDE SEQUENCE [LARGE SCALE GENOMIC DNA]</scope>
    <source>
        <tissue evidence="1">Leaf</tissue>
    </source>
</reference>
<name>A0A199U9D0_MANES</name>
<dbReference type="AlphaFoldDB" id="A0A199U9D0"/>
<accession>A0A199U9D0</accession>
<proteinExistence type="predicted"/>
<sequence length="66" mass="8165">MQLYYLPCPLLLAFSASEPQPQTRLRNTFIRGVKRENNRERYARTRYNFPFVQKQKRERKKIRTFI</sequence>